<dbReference type="OrthoDB" id="10023262at2759"/>
<sequence>MDIIDLLEHSKIFFPGIKFALEIFLSLPAISCTAERSFSTLRRVKTWLRSTTSEDRLNCLCTLSVHRERVNESKEKFIEQLITRFAIEQPRRLQFLFNND</sequence>
<dbReference type="Pfam" id="PF05699">
    <property type="entry name" value="Dimer_Tnp_hAT"/>
    <property type="match status" value="1"/>
</dbReference>
<evidence type="ECO:0000313" key="3">
    <source>
        <dbReference type="Proteomes" id="UP000478052"/>
    </source>
</evidence>
<gene>
    <name evidence="2" type="ORF">FWK35_00013891</name>
</gene>
<reference evidence="2 3" key="1">
    <citation type="submission" date="2019-08" db="EMBL/GenBank/DDBJ databases">
        <title>Whole genome of Aphis craccivora.</title>
        <authorList>
            <person name="Voronova N.V."/>
            <person name="Shulinski R.S."/>
            <person name="Bandarenka Y.V."/>
            <person name="Zhorov D.G."/>
            <person name="Warner D."/>
        </authorList>
    </citation>
    <scope>NUCLEOTIDE SEQUENCE [LARGE SCALE GENOMIC DNA]</scope>
    <source>
        <strain evidence="2">180601</strain>
        <tissue evidence="2">Whole Body</tissue>
    </source>
</reference>
<dbReference type="InterPro" id="IPR008906">
    <property type="entry name" value="HATC_C_dom"/>
</dbReference>
<proteinExistence type="predicted"/>
<evidence type="ECO:0000313" key="2">
    <source>
        <dbReference type="EMBL" id="KAF0761293.1"/>
    </source>
</evidence>
<dbReference type="EMBL" id="VUJU01002437">
    <property type="protein sequence ID" value="KAF0761293.1"/>
    <property type="molecule type" value="Genomic_DNA"/>
</dbReference>
<accession>A0A6G0YTL2</accession>
<protein>
    <submittedName>
        <fullName evidence="2">Zinc finger MYM-type protein 1-like</fullName>
    </submittedName>
</protein>
<keyword evidence="3" id="KW-1185">Reference proteome</keyword>
<evidence type="ECO:0000259" key="1">
    <source>
        <dbReference type="Pfam" id="PF05699"/>
    </source>
</evidence>
<organism evidence="2 3">
    <name type="scientific">Aphis craccivora</name>
    <name type="common">Cowpea aphid</name>
    <dbReference type="NCBI Taxonomy" id="307492"/>
    <lineage>
        <taxon>Eukaryota</taxon>
        <taxon>Metazoa</taxon>
        <taxon>Ecdysozoa</taxon>
        <taxon>Arthropoda</taxon>
        <taxon>Hexapoda</taxon>
        <taxon>Insecta</taxon>
        <taxon>Pterygota</taxon>
        <taxon>Neoptera</taxon>
        <taxon>Paraneoptera</taxon>
        <taxon>Hemiptera</taxon>
        <taxon>Sternorrhyncha</taxon>
        <taxon>Aphidomorpha</taxon>
        <taxon>Aphidoidea</taxon>
        <taxon>Aphididae</taxon>
        <taxon>Aphidini</taxon>
        <taxon>Aphis</taxon>
        <taxon>Aphis</taxon>
    </lineage>
</organism>
<dbReference type="PANTHER" id="PTHR46289">
    <property type="entry name" value="52 KDA REPRESSOR OF THE INHIBITOR OF THE PROTEIN KINASE-LIKE PROTEIN-RELATED"/>
    <property type="match status" value="1"/>
</dbReference>
<dbReference type="Proteomes" id="UP000478052">
    <property type="component" value="Unassembled WGS sequence"/>
</dbReference>
<dbReference type="GO" id="GO:0046983">
    <property type="term" value="F:protein dimerization activity"/>
    <property type="evidence" value="ECO:0007669"/>
    <property type="project" value="InterPro"/>
</dbReference>
<feature type="domain" description="HAT C-terminal dimerisation" evidence="1">
    <location>
        <begin position="2"/>
        <end position="65"/>
    </location>
</feature>
<name>A0A6G0YTL2_APHCR</name>
<dbReference type="InterPro" id="IPR052958">
    <property type="entry name" value="IFN-induced_PKR_regulator"/>
</dbReference>
<dbReference type="AlphaFoldDB" id="A0A6G0YTL2"/>
<comment type="caution">
    <text evidence="2">The sequence shown here is derived from an EMBL/GenBank/DDBJ whole genome shotgun (WGS) entry which is preliminary data.</text>
</comment>
<dbReference type="PANTHER" id="PTHR46289:SF14">
    <property type="entry name" value="DUF4371 DOMAIN-CONTAINING PROTEIN"/>
    <property type="match status" value="1"/>
</dbReference>